<dbReference type="EMBL" id="JACIEH010000001">
    <property type="protein sequence ID" value="MBB4096665.1"/>
    <property type="molecule type" value="Genomic_DNA"/>
</dbReference>
<feature type="domain" description="CENP-V/GFA" evidence="5">
    <location>
        <begin position="8"/>
        <end position="116"/>
    </location>
</feature>
<dbReference type="GO" id="GO:0046872">
    <property type="term" value="F:metal ion binding"/>
    <property type="evidence" value="ECO:0007669"/>
    <property type="project" value="UniProtKB-KW"/>
</dbReference>
<comment type="similarity">
    <text evidence="1">Belongs to the Gfa family.</text>
</comment>
<evidence type="ECO:0000313" key="6">
    <source>
        <dbReference type="EMBL" id="MBB4096665.1"/>
    </source>
</evidence>
<dbReference type="PROSITE" id="PS51891">
    <property type="entry name" value="CENP_V_GFA"/>
    <property type="match status" value="1"/>
</dbReference>
<dbReference type="PANTHER" id="PTHR33337">
    <property type="entry name" value="GFA DOMAIN-CONTAINING PROTEIN"/>
    <property type="match status" value="1"/>
</dbReference>
<proteinExistence type="inferred from homology"/>
<evidence type="ECO:0000256" key="2">
    <source>
        <dbReference type="ARBA" id="ARBA00022723"/>
    </source>
</evidence>
<keyword evidence="4" id="KW-0456">Lyase</keyword>
<dbReference type="PANTHER" id="PTHR33337:SF40">
    <property type="entry name" value="CENP-V_GFA DOMAIN-CONTAINING PROTEIN-RELATED"/>
    <property type="match status" value="1"/>
</dbReference>
<dbReference type="Pfam" id="PF04828">
    <property type="entry name" value="GFA"/>
    <property type="match status" value="1"/>
</dbReference>
<evidence type="ECO:0000256" key="4">
    <source>
        <dbReference type="ARBA" id="ARBA00023239"/>
    </source>
</evidence>
<dbReference type="AlphaFoldDB" id="A0A7W6JQK4"/>
<gene>
    <name evidence="6" type="ORF">GGR46_000198</name>
</gene>
<keyword evidence="7" id="KW-1185">Reference proteome</keyword>
<keyword evidence="3" id="KW-0862">Zinc</keyword>
<dbReference type="Proteomes" id="UP000557392">
    <property type="component" value="Unassembled WGS sequence"/>
</dbReference>
<dbReference type="InterPro" id="IPR011057">
    <property type="entry name" value="Mss4-like_sf"/>
</dbReference>
<organism evidence="6 7">
    <name type="scientific">Sphingomonas kyeonggiensis</name>
    <dbReference type="NCBI Taxonomy" id="1268553"/>
    <lineage>
        <taxon>Bacteria</taxon>
        <taxon>Pseudomonadati</taxon>
        <taxon>Pseudomonadota</taxon>
        <taxon>Alphaproteobacteria</taxon>
        <taxon>Sphingomonadales</taxon>
        <taxon>Sphingomonadaceae</taxon>
        <taxon>Sphingomonas</taxon>
    </lineage>
</organism>
<comment type="caution">
    <text evidence="6">The sequence shown here is derived from an EMBL/GenBank/DDBJ whole genome shotgun (WGS) entry which is preliminary data.</text>
</comment>
<evidence type="ECO:0000313" key="7">
    <source>
        <dbReference type="Proteomes" id="UP000557392"/>
    </source>
</evidence>
<evidence type="ECO:0000259" key="5">
    <source>
        <dbReference type="PROSITE" id="PS51891"/>
    </source>
</evidence>
<dbReference type="RefSeq" id="WP_183993731.1">
    <property type="nucleotide sequence ID" value="NZ_JACIEH010000001.1"/>
</dbReference>
<dbReference type="Gene3D" id="3.90.1590.10">
    <property type="entry name" value="glutathione-dependent formaldehyde- activating enzyme (gfa)"/>
    <property type="match status" value="1"/>
</dbReference>
<name>A0A7W6JQK4_9SPHN</name>
<evidence type="ECO:0000256" key="3">
    <source>
        <dbReference type="ARBA" id="ARBA00022833"/>
    </source>
</evidence>
<accession>A0A7W6JQK4</accession>
<dbReference type="InterPro" id="IPR006913">
    <property type="entry name" value="CENP-V/GFA"/>
</dbReference>
<reference evidence="6 7" key="1">
    <citation type="submission" date="2020-08" db="EMBL/GenBank/DDBJ databases">
        <title>Genomic Encyclopedia of Type Strains, Phase IV (KMG-IV): sequencing the most valuable type-strain genomes for metagenomic binning, comparative biology and taxonomic classification.</title>
        <authorList>
            <person name="Goeker M."/>
        </authorList>
    </citation>
    <scope>NUCLEOTIDE SEQUENCE [LARGE SCALE GENOMIC DNA]</scope>
    <source>
        <strain evidence="6 7">DSM 101806</strain>
    </source>
</reference>
<dbReference type="SUPFAM" id="SSF51316">
    <property type="entry name" value="Mss4-like"/>
    <property type="match status" value="1"/>
</dbReference>
<evidence type="ECO:0000256" key="1">
    <source>
        <dbReference type="ARBA" id="ARBA00005495"/>
    </source>
</evidence>
<keyword evidence="2" id="KW-0479">Metal-binding</keyword>
<dbReference type="GO" id="GO:0016846">
    <property type="term" value="F:carbon-sulfur lyase activity"/>
    <property type="evidence" value="ECO:0007669"/>
    <property type="project" value="InterPro"/>
</dbReference>
<protein>
    <recommendedName>
        <fullName evidence="5">CENP-V/GFA domain-containing protein</fullName>
    </recommendedName>
</protein>
<sequence length="151" mass="16685">MTDWTEAHEGGCRCGALRFRLNGAPMLSSACHCTGCQKMSGSAFSLTLTVPADAFALLQGEPVIGGLHGPVAHHYHCDHCKSWVFTRAEGIDWFVNIRTTALDTPDDLPPFLETWASEKLPWVETRATRSYPGDPDWNDWETLTTEYAAQG</sequence>